<comment type="caution">
    <text evidence="1">The sequence shown here is derived from an EMBL/GenBank/DDBJ whole genome shotgun (WGS) entry which is preliminary data.</text>
</comment>
<sequence>MLVLLVFFGADYPNRTDDLPLTRRLLYQLS</sequence>
<dbReference type="Proteomes" id="UP000078599">
    <property type="component" value="Unassembled WGS sequence"/>
</dbReference>
<dbReference type="EMBL" id="CTRI01000030">
    <property type="protein sequence ID" value="CQR38594.1"/>
    <property type="molecule type" value="Genomic_DNA"/>
</dbReference>
<proteinExistence type="predicted"/>
<protein>
    <submittedName>
        <fullName evidence="1">Uncharacterized protein</fullName>
    </submittedName>
</protein>
<reference evidence="1 2" key="1">
    <citation type="submission" date="2015-03" db="EMBL/GenBank/DDBJ databases">
        <authorList>
            <person name="Regsiter A."/>
            <person name="william w."/>
        </authorList>
    </citation>
    <scope>NUCLEOTIDE SEQUENCE [LARGE SCALE GENOMIC DNA]</scope>
    <source>
        <strain evidence="1 2">CB1</strain>
    </source>
</reference>
<name>A0ABM9T936_THIA3</name>
<evidence type="ECO:0000313" key="2">
    <source>
        <dbReference type="Proteomes" id="UP000078599"/>
    </source>
</evidence>
<gene>
    <name evidence="1" type="ORF">THICB1_80002</name>
</gene>
<organism evidence="1 2">
    <name type="scientific">Thiomonas arsenitoxydans (strain DSM 22701 / CIP 110005 / 3As)</name>
    <dbReference type="NCBI Taxonomy" id="426114"/>
    <lineage>
        <taxon>Bacteria</taxon>
        <taxon>Pseudomonadati</taxon>
        <taxon>Pseudomonadota</taxon>
        <taxon>Betaproteobacteria</taxon>
        <taxon>Burkholderiales</taxon>
        <taxon>Thiomonas</taxon>
    </lineage>
</organism>
<keyword evidence="2" id="KW-1185">Reference proteome</keyword>
<accession>A0ABM9T936</accession>
<evidence type="ECO:0000313" key="1">
    <source>
        <dbReference type="EMBL" id="CQR38594.1"/>
    </source>
</evidence>